<evidence type="ECO:0000256" key="16">
    <source>
        <dbReference type="ARBA" id="ARBA00023268"/>
    </source>
</evidence>
<dbReference type="GO" id="GO:0005524">
    <property type="term" value="F:ATP binding"/>
    <property type="evidence" value="ECO:0007669"/>
    <property type="project" value="UniProtKB-KW"/>
</dbReference>
<keyword evidence="9" id="KW-0548">Nucleotidyltransferase</keyword>
<feature type="domain" description="RdRp catalytic" evidence="26">
    <location>
        <begin position="649"/>
        <end position="833"/>
    </location>
</feature>
<evidence type="ECO:0000256" key="9">
    <source>
        <dbReference type="ARBA" id="ARBA00022695"/>
    </source>
</evidence>
<feature type="region of interest" description="Disordered" evidence="25">
    <location>
        <begin position="128"/>
        <end position="148"/>
    </location>
</feature>
<evidence type="ECO:0000256" key="5">
    <source>
        <dbReference type="ARBA" id="ARBA00022603"/>
    </source>
</evidence>
<dbReference type="GO" id="GO:0016787">
    <property type="term" value="F:hydrolase activity"/>
    <property type="evidence" value="ECO:0007669"/>
    <property type="project" value="UniProtKB-KW"/>
</dbReference>
<organism evidence="28 29">
    <name type="scientific">Tapajos virus</name>
    <dbReference type="NCBI Taxonomy" id="2840185"/>
    <lineage>
        <taxon>Viruses</taxon>
        <taxon>Riboviria</taxon>
        <taxon>Orthornavirae</taxon>
        <taxon>Negarnaviricota</taxon>
        <taxon>Haploviricotina</taxon>
        <taxon>Monjiviricetes</taxon>
        <taxon>Mononegavirales</taxon>
        <taxon>Filoviridae</taxon>
        <taxon>Tapjovirus</taxon>
        <taxon>Tapjovirus bothropis</taxon>
    </lineage>
</organism>
<comment type="subcellular location">
    <subcellularLocation>
        <location evidence="1">Virion</location>
    </subcellularLocation>
</comment>
<proteinExistence type="predicted"/>
<dbReference type="EMBL" id="BR001752">
    <property type="protein sequence ID" value="FAA04063.1"/>
    <property type="molecule type" value="Viral_cRNA"/>
</dbReference>
<keyword evidence="8" id="KW-0949">S-adenosyl-L-methionine</keyword>
<evidence type="ECO:0000256" key="1">
    <source>
        <dbReference type="ARBA" id="ARBA00004328"/>
    </source>
</evidence>
<evidence type="ECO:0000256" key="4">
    <source>
        <dbReference type="ARBA" id="ARBA00022484"/>
    </source>
</evidence>
<evidence type="ECO:0000313" key="28">
    <source>
        <dbReference type="EMBL" id="FAA04063.1"/>
    </source>
</evidence>
<keyword evidence="12" id="KW-0067">ATP-binding</keyword>
<dbReference type="GO" id="GO:0004482">
    <property type="term" value="F:mRNA 5'-cap (guanine-N7-)-methyltransferase activity"/>
    <property type="evidence" value="ECO:0007669"/>
    <property type="project" value="InterPro"/>
</dbReference>
<keyword evidence="5" id="KW-0489">Methyltransferase</keyword>
<keyword evidence="7" id="KW-0808">Transferase</keyword>
<feature type="region of interest" description="Disordered" evidence="25">
    <location>
        <begin position="1734"/>
        <end position="1756"/>
    </location>
</feature>
<dbReference type="KEGG" id="vg:80537185"/>
<evidence type="ECO:0000256" key="17">
    <source>
        <dbReference type="ARBA" id="ARBA00024494"/>
    </source>
</evidence>
<feature type="domain" description="Mononegavirus-type SAM-dependent 2'-O-MTase" evidence="27">
    <location>
        <begin position="1804"/>
        <end position="2001"/>
    </location>
</feature>
<evidence type="ECO:0000256" key="7">
    <source>
        <dbReference type="ARBA" id="ARBA00022679"/>
    </source>
</evidence>
<dbReference type="InterPro" id="IPR014023">
    <property type="entry name" value="Mononeg_RNA_pol_cat"/>
</dbReference>
<evidence type="ECO:0000256" key="21">
    <source>
        <dbReference type="ARBA" id="ARBA00031012"/>
    </source>
</evidence>
<keyword evidence="15" id="KW-0506">mRNA capping</keyword>
<evidence type="ECO:0000256" key="25">
    <source>
        <dbReference type="SAM" id="MobiDB-lite"/>
    </source>
</evidence>
<evidence type="ECO:0000256" key="19">
    <source>
        <dbReference type="ARBA" id="ARBA00026099"/>
    </source>
</evidence>
<evidence type="ECO:0000256" key="24">
    <source>
        <dbReference type="ARBA" id="ARBA00048548"/>
    </source>
</evidence>
<keyword evidence="11" id="KW-0378">Hydrolase</keyword>
<evidence type="ECO:0000256" key="3">
    <source>
        <dbReference type="ARBA" id="ARBA00012582"/>
    </source>
</evidence>
<dbReference type="GO" id="GO:0044423">
    <property type="term" value="C:virion component"/>
    <property type="evidence" value="ECO:0007669"/>
    <property type="project" value="UniProtKB-KW"/>
</dbReference>
<feature type="compositionally biased region" description="Low complexity" evidence="25">
    <location>
        <begin position="131"/>
        <end position="140"/>
    </location>
</feature>
<keyword evidence="13" id="KW-0946">Virion</keyword>
<dbReference type="EC" id="2.1.1.375" evidence="19"/>
<evidence type="ECO:0000256" key="23">
    <source>
        <dbReference type="ARBA" id="ARBA00047370"/>
    </source>
</evidence>
<dbReference type="PROSITE" id="PS51590">
    <property type="entry name" value="SAM_MT_MNV_L"/>
    <property type="match status" value="1"/>
</dbReference>
<evidence type="ECO:0000256" key="22">
    <source>
        <dbReference type="ARBA" id="ARBA00047332"/>
    </source>
</evidence>
<comment type="catalytic activity">
    <reaction evidence="22">
        <text>a 5'-end (5'-triphosphoguanosine)-adenylyl-adenylyl-cytidylyl-adenosine in mRNA + S-adenosyl-L-methionine = a 5'-end (5'-triphosphoguanosine)-(2'-O-methyladenylyl)-adenylyl-cytidylyl-adenosine in mRNA + S-adenosyl-L-homocysteine + H(+)</text>
        <dbReference type="Rhea" id="RHEA:65380"/>
        <dbReference type="Rhea" id="RHEA-COMP:16797"/>
        <dbReference type="Rhea" id="RHEA-COMP:16801"/>
        <dbReference type="ChEBI" id="CHEBI:15378"/>
        <dbReference type="ChEBI" id="CHEBI:57856"/>
        <dbReference type="ChEBI" id="CHEBI:59789"/>
        <dbReference type="ChEBI" id="CHEBI:156482"/>
        <dbReference type="ChEBI" id="CHEBI:156484"/>
    </reaction>
</comment>
<keyword evidence="14" id="KW-0693">Viral RNA replication</keyword>
<dbReference type="GeneID" id="80537185"/>
<evidence type="ECO:0000256" key="2">
    <source>
        <dbReference type="ARBA" id="ARBA00012494"/>
    </source>
</evidence>
<dbReference type="Pfam" id="PF14318">
    <property type="entry name" value="Mononeg_mRNAcap"/>
    <property type="match status" value="1"/>
</dbReference>
<dbReference type="RefSeq" id="YP_010798912.1">
    <property type="nucleotide sequence ID" value="NC_076535.1"/>
</dbReference>
<dbReference type="Pfam" id="PF00946">
    <property type="entry name" value="Mononeg_RNA_pol"/>
    <property type="match status" value="1"/>
</dbReference>
<evidence type="ECO:0000256" key="15">
    <source>
        <dbReference type="ARBA" id="ARBA00023042"/>
    </source>
</evidence>
<keyword evidence="4 28" id="KW-0696">RNA-directed RNA polymerase</keyword>
<evidence type="ECO:0000256" key="11">
    <source>
        <dbReference type="ARBA" id="ARBA00022801"/>
    </source>
</evidence>
<dbReference type="PROSITE" id="PS50526">
    <property type="entry name" value="RDRP_SSRNA_NEG_NONSEG"/>
    <property type="match status" value="1"/>
</dbReference>
<comment type="catalytic activity">
    <reaction evidence="18">
        <text>a 5'-end (5'-triphosphoguanosine)-(2'-O-methyladenylyl)-adenylyl-cytidylyl-adenosine in mRNA + S-adenosyl-L-methionine = a 5'-end (N(7)-methyl 5'-triphosphoguanosine)-(2'-O-methyladenylyl)-adenylyl-cytidylyl-adenosine in mRNA + S-adenosyl-L-homocysteine</text>
        <dbReference type="Rhea" id="RHEA:65440"/>
        <dbReference type="Rhea" id="RHEA-COMP:16798"/>
        <dbReference type="Rhea" id="RHEA-COMP:16801"/>
        <dbReference type="ChEBI" id="CHEBI:57856"/>
        <dbReference type="ChEBI" id="CHEBI:59789"/>
        <dbReference type="ChEBI" id="CHEBI:156482"/>
        <dbReference type="ChEBI" id="CHEBI:156483"/>
    </reaction>
</comment>
<comment type="catalytic activity">
    <reaction evidence="17">
        <text>a 5'-end triphospho-adenylyl-adenylyl-cytidylyl-adenosine in mRNA + GDP + H(+) = a 5'-end (5'-triphosphoguanosine)-adenylyl-adenylyl-cytidylyl-adenosine in mRNA + diphosphate</text>
        <dbReference type="Rhea" id="RHEA:65436"/>
        <dbReference type="Rhea" id="RHEA-COMP:16797"/>
        <dbReference type="Rhea" id="RHEA-COMP:16799"/>
        <dbReference type="ChEBI" id="CHEBI:15378"/>
        <dbReference type="ChEBI" id="CHEBI:33019"/>
        <dbReference type="ChEBI" id="CHEBI:58189"/>
        <dbReference type="ChEBI" id="CHEBI:156484"/>
        <dbReference type="ChEBI" id="CHEBI:156503"/>
        <dbReference type="EC" id="2.7.7.88"/>
    </reaction>
</comment>
<evidence type="ECO:0000256" key="18">
    <source>
        <dbReference type="ARBA" id="ARBA00024499"/>
    </source>
</evidence>
<dbReference type="Proteomes" id="UP000831586">
    <property type="component" value="Segment"/>
</dbReference>
<keyword evidence="16" id="KW-0511">Multifunctional enzyme</keyword>
<evidence type="ECO:0000259" key="27">
    <source>
        <dbReference type="PROSITE" id="PS51590"/>
    </source>
</evidence>
<sequence>MDPSEAQFPDGRLNSPIVLDAVDLFSRHLSLQSCYSKNPRLSLCEIPSHIKRQAALLYNNDLLSYTYPLTLPCTNLLPTIIEEFKYDESLQGDNTVKAWLYEATQYASEEVHYDHRWIQEHVNEYSTQLQDTNPDNDPTTADGITEPSLHNTDVNMVPDIQRISTAFSVALHCVTGARKCAKNRSNTRCTFKHNTPTLSLCCTGDFVVFRFKFTGYTIQSPCFQAGWFSWYPSLEPTEMIDLSKWKYFCTIVSYDWLLMLKDIIMVRYNALVLSFLGERQDNLTDYPSIEAIINLFEQGDKLLEVFGNAGYTLLKYFEPLILGRIQACGEESARRMNFLYQMIYAYQAVEDPSFITCISKSKQLTSLLGERKNNFLSCLLTQPLRPQQLSELFSLQKAWGHPFISSHDAISKVRVHGTTRKALHVKTVQKVFCVFKYQVAKEYFRVNKRWYMLLNSPTLTPHICSFARRNIFPTLSQMYPFLEEWYHVEHSAIYNTRALQDLSVFIKDRATATGWNEWDSVFSPAVLGYQPPRRSYSKRVPEQFLDQSDFSLQSVISYGENLEYLTEQQVNFSYSLKEKELSVGRLFGKLPYKTRNVQTLCEALLADGIAKAFPNNMMVVTEREQKQTLLSQARLHHCTAVEGEQVEVRGANFVADLEKYNLAFRWEFTKHFIEYCNMCYGTVNVFEWMSFLIPSCYMHVSSYYDPPYSLCLQNRLRPNSCENAYRYHCGGIEGLQQKMWTSISCAQILLVEVESGLKVKSALQGDNQCITSLTIFPKGTSAREQTTVSENNAMAIAAHLCRITAACGIFLKPEETFVHSGFIYFGKKIYLQGIVLPQSLKTLVRMGPLAQSIYDDAQGALASIGTCAEKAYSETRHILPVRWIAHTHTWLSLRMTDAFHLGCSSLGTLTEQAIGTPLTNETLRLLTLVPNTLGGLNFLLLEKVFYRNLPDPVTSSLYQLQWRLAAIGKIELYPCFASPKRGHAGALDLVLNPLGLNIPGSQEISMFLRRRVRSAITLRARNKLIRTLFNPCSMSEDDDLAEWLLSSTPVMPRFAADLYERTPSGKRLKILGYLEGTKTIVASSLFRSDDDEESIVAELNRLIISRWKTWLMCGCQYEEFLLDVVQKIKCTEELAQFLRLYTWSHVVGDRGMVGSTAPCLLEQFKVYNNPANGSCIGCVNEHLSNISGHATARLSSRVSAGLPSRQRLCWTIGSYFPYLGSTTGEKIGDALFIPAMPSAPLRDAIEIYSRAGWVTQSGCGASKLVANLISSRVSLDPELIKLLSPRHHSQNILHRYHDHYSQRSFMANRISNAATRVLVSTNQMGKFSSSSEAATDSNIIFQNVINFAVAVIDIRNRFKDLYLSIENGVHIHLTGCCTRVLEAGKLFFQNPAPKMKINYELNELVYDEDPLKTGFTRSPFGANNKHFTSQDFSDMSGEVQKFALTAPLGFCYDLTEIIIQRMINQDQDGETPEGQNYITEFLAYDFDFILYCLGYALLVGLWRVHTLRPPSTEIHIITYIGSLLSAAPYSAYSVLFVTLRHPSVYERICTMLPSISHLYGGTSTTRALADLTKKLYTEGLTRFLQVLTLCLKNPITTNPLIILFPAVGQTLSTWSSIMSILLPTITTMNSAKLPENITRLLFIERIPYAVWPTSLIDFRYSALDCIREPVSVSQGHESESSNSDHHLIKRLFRQMSSPISMQKKLADPNIDNEGRETGNTILKENDLIRSHTPVKRGIERASRNGQPEEELSKPTTPSLKKGTLILKIKELDQLHPAPPVADSHSVKNLLHTVAEIPDMTHFVRMTGIVSSMHYKLDEVLDPWDHYEIAVCLAEGEGAGLRYLIRQYGINRFFFNTLAHDHQIINEVAGVALIPRMLRGVYPRNDDLLRNGVFNNRTDHVTDIGSDYWLTQWSEHLPNQYDIITMDAESVDNSERIPLYRTAITLFTHKKAAQRCTLVVKGYLADVKGLNFLLGSLFPISTSLYLIKPISSNFGNTEWYIKAVRTHTQSSYLWNIRTRFTFGLDETLRYCKAALMMQTSEARYQRDHLVKLFNTGLHERYLTMGFKTISDGFRLRYSIERIAPNIREDIVLTTLSIKSQILKMMREDQRNKTTRFQSTHFTKGFRGQISHLVAVYCKYLLLLQGGENGFYPPIEQIWPIWVCEHGVFRRSPHCRNHLLVSKDFLIVNSLAERKVLNRMSAWLYLTRKSMYTSMM</sequence>
<dbReference type="InterPro" id="IPR026890">
    <property type="entry name" value="Mononeg_mRNAcap"/>
</dbReference>
<comment type="catalytic activity">
    <reaction evidence="23">
        <text>a 5'-end (5'-triphosphoguanosine)-adenylyl-adenylyl-cytidylyl-adenosine in mRNA + 2 S-adenosyl-L-methionine = a 5'-end (N(7)-methyl 5'-triphosphoguanosine)-(2'-O-methyladenylyl)-adenylyl-cytidylyl-adenosine in mRNA + 2 S-adenosyl-L-homocysteine + H(+)</text>
        <dbReference type="Rhea" id="RHEA:65376"/>
        <dbReference type="Rhea" id="RHEA-COMP:16797"/>
        <dbReference type="Rhea" id="RHEA-COMP:16798"/>
        <dbReference type="ChEBI" id="CHEBI:15378"/>
        <dbReference type="ChEBI" id="CHEBI:57856"/>
        <dbReference type="ChEBI" id="CHEBI:59789"/>
        <dbReference type="ChEBI" id="CHEBI:156483"/>
        <dbReference type="ChEBI" id="CHEBI:156484"/>
        <dbReference type="EC" id="2.1.1.375"/>
    </reaction>
</comment>
<protein>
    <recommendedName>
        <fullName evidence="21">Replicase</fullName>
        <ecNumber evidence="19">2.1.1.375</ecNumber>
        <ecNumber evidence="2">2.7.7.48</ecNumber>
        <ecNumber evidence="3">2.7.7.88</ecNumber>
    </recommendedName>
    <alternativeName>
        <fullName evidence="20">Transcriptase</fullName>
    </alternativeName>
</protein>
<reference evidence="28" key="1">
    <citation type="journal article" date="2021" name="J. Vet. Med. Sci.">
        <title>Identification of a novel filovirus in a common lancehead (Bothrops atrox (Linnaeus, 1758)).</title>
        <authorList>
            <person name="Horie M."/>
        </authorList>
    </citation>
    <scope>NUCLEOTIDE SEQUENCE</scope>
    <source>
        <strain evidence="28">B.atrox/Brazil</strain>
    </source>
</reference>
<name>A0AAD3AW71_9MONO</name>
<gene>
    <name evidence="28" type="primary">L</name>
</gene>
<evidence type="ECO:0000256" key="8">
    <source>
        <dbReference type="ARBA" id="ARBA00022691"/>
    </source>
</evidence>
<keyword evidence="10" id="KW-0547">Nucleotide-binding</keyword>
<dbReference type="EC" id="2.7.7.88" evidence="3"/>
<evidence type="ECO:0000256" key="13">
    <source>
        <dbReference type="ARBA" id="ARBA00022844"/>
    </source>
</evidence>
<evidence type="ECO:0000256" key="6">
    <source>
        <dbReference type="ARBA" id="ARBA00022664"/>
    </source>
</evidence>
<evidence type="ECO:0000256" key="12">
    <source>
        <dbReference type="ARBA" id="ARBA00022840"/>
    </source>
</evidence>
<dbReference type="InterPro" id="IPR025786">
    <property type="entry name" value="Mononega_L_MeTrfase"/>
</dbReference>
<dbReference type="GO" id="GO:0003968">
    <property type="term" value="F:RNA-directed RNA polymerase activity"/>
    <property type="evidence" value="ECO:0007669"/>
    <property type="project" value="UniProtKB-KW"/>
</dbReference>
<accession>A0AAD3AW71</accession>
<dbReference type="EC" id="2.7.7.48" evidence="2"/>
<evidence type="ECO:0000313" key="29">
    <source>
        <dbReference type="Proteomes" id="UP000831586"/>
    </source>
</evidence>
<evidence type="ECO:0000256" key="20">
    <source>
        <dbReference type="ARBA" id="ARBA00030436"/>
    </source>
</evidence>
<evidence type="ECO:0000259" key="26">
    <source>
        <dbReference type="PROSITE" id="PS50526"/>
    </source>
</evidence>
<evidence type="ECO:0000256" key="14">
    <source>
        <dbReference type="ARBA" id="ARBA00022953"/>
    </source>
</evidence>
<keyword evidence="6" id="KW-0507">mRNA processing</keyword>
<evidence type="ECO:0000256" key="10">
    <source>
        <dbReference type="ARBA" id="ARBA00022741"/>
    </source>
</evidence>
<keyword evidence="29" id="KW-1185">Reference proteome</keyword>
<comment type="catalytic activity">
    <reaction evidence="24">
        <text>GTP + H2O = GDP + phosphate + H(+)</text>
        <dbReference type="Rhea" id="RHEA:19669"/>
        <dbReference type="ChEBI" id="CHEBI:15377"/>
        <dbReference type="ChEBI" id="CHEBI:15378"/>
        <dbReference type="ChEBI" id="CHEBI:37565"/>
        <dbReference type="ChEBI" id="CHEBI:43474"/>
        <dbReference type="ChEBI" id="CHEBI:58189"/>
    </reaction>
</comment>